<feature type="domain" description="Major facilitator superfamily (MFS) profile" evidence="10">
    <location>
        <begin position="13"/>
        <end position="423"/>
    </location>
</feature>
<dbReference type="PROSITE" id="PS00216">
    <property type="entry name" value="SUGAR_TRANSPORT_1"/>
    <property type="match status" value="1"/>
</dbReference>
<dbReference type="GO" id="GO:0015293">
    <property type="term" value="F:symporter activity"/>
    <property type="evidence" value="ECO:0007669"/>
    <property type="project" value="UniProtKB-KW"/>
</dbReference>
<comment type="subcellular location">
    <subcellularLocation>
        <location evidence="1">Cell membrane</location>
        <topology evidence="1">Multi-pass membrane protein</topology>
    </subcellularLocation>
</comment>
<feature type="transmembrane region" description="Helical" evidence="9">
    <location>
        <begin position="116"/>
        <end position="137"/>
    </location>
</feature>
<evidence type="ECO:0000256" key="6">
    <source>
        <dbReference type="ARBA" id="ARBA00022847"/>
    </source>
</evidence>
<comment type="similarity">
    <text evidence="2">Belongs to the major facilitator superfamily. Metabolite:H+ Symporter (MHS) family (TC 2.A.1.6) family.</text>
</comment>
<keyword evidence="8 9" id="KW-0472">Membrane</keyword>
<keyword evidence="4" id="KW-1003">Cell membrane</keyword>
<dbReference type="GO" id="GO:0005886">
    <property type="term" value="C:plasma membrane"/>
    <property type="evidence" value="ECO:0007669"/>
    <property type="project" value="UniProtKB-SubCell"/>
</dbReference>
<feature type="transmembrane region" description="Helical" evidence="9">
    <location>
        <begin position="12"/>
        <end position="38"/>
    </location>
</feature>
<dbReference type="PROSITE" id="PS50850">
    <property type="entry name" value="MFS"/>
    <property type="match status" value="1"/>
</dbReference>
<dbReference type="RefSeq" id="WP_073708670.1">
    <property type="nucleotide sequence ID" value="NZ_MQSU01000001.1"/>
</dbReference>
<dbReference type="SUPFAM" id="SSF103473">
    <property type="entry name" value="MFS general substrate transporter"/>
    <property type="match status" value="1"/>
</dbReference>
<organism evidence="11 12">
    <name type="scientific">Boudabousia liubingyangii</name>
    <dbReference type="NCBI Taxonomy" id="1921764"/>
    <lineage>
        <taxon>Bacteria</taxon>
        <taxon>Bacillati</taxon>
        <taxon>Actinomycetota</taxon>
        <taxon>Actinomycetes</taxon>
        <taxon>Actinomycetales</taxon>
        <taxon>Actinomycetaceae</taxon>
        <taxon>Boudabousia</taxon>
    </lineage>
</organism>
<comment type="caution">
    <text evidence="11">The sequence shown here is derived from an EMBL/GenBank/DDBJ whole genome shotgun (WGS) entry which is preliminary data.</text>
</comment>
<feature type="transmembrane region" description="Helical" evidence="9">
    <location>
        <begin position="237"/>
        <end position="255"/>
    </location>
</feature>
<dbReference type="STRING" id="1921764.BSR28_00260"/>
<dbReference type="InterPro" id="IPR020846">
    <property type="entry name" value="MFS_dom"/>
</dbReference>
<dbReference type="PANTHER" id="PTHR43528">
    <property type="entry name" value="ALPHA-KETOGLUTARATE PERMEASE"/>
    <property type="match status" value="1"/>
</dbReference>
<feature type="transmembrane region" description="Helical" evidence="9">
    <location>
        <begin position="366"/>
        <end position="388"/>
    </location>
</feature>
<dbReference type="Pfam" id="PF07690">
    <property type="entry name" value="MFS_1"/>
    <property type="match status" value="1"/>
</dbReference>
<feature type="transmembrane region" description="Helical" evidence="9">
    <location>
        <begin position="83"/>
        <end position="104"/>
    </location>
</feature>
<reference evidence="11 12" key="1">
    <citation type="submission" date="2016-11" db="EMBL/GenBank/DDBJ databases">
        <title>Actinomyces gypaetusis sp. nov. isolated from the vulture Gypaetus barbatus in Qinghai Tibet Plateau China.</title>
        <authorList>
            <person name="Meng X."/>
        </authorList>
    </citation>
    <scope>NUCLEOTIDE SEQUENCE [LARGE SCALE GENOMIC DNA]</scope>
    <source>
        <strain evidence="11 12">VUL4_2</strain>
    </source>
</reference>
<feature type="transmembrane region" description="Helical" evidence="9">
    <location>
        <begin position="400"/>
        <end position="419"/>
    </location>
</feature>
<dbReference type="InterPro" id="IPR036259">
    <property type="entry name" value="MFS_trans_sf"/>
</dbReference>
<dbReference type="AlphaFoldDB" id="A0A1Q5PQH6"/>
<proteinExistence type="inferred from homology"/>
<sequence length="434" mass="45910">MPTATPERSRRLSMLIAASGTIIEWFDFSLFFYLATALSQTFYPNQEDSLLIVLATGAVGFLFRPLGALVFGHIGDTRGRTAALIISAGLMSIAMAGIAIMPGYQSIGIWGGVGVLALRALAGFSVGAEYTGIMVYLMESAKPNRRGLAASWAAANSEVGALLAVGSAALTTQFVGTEQLHTWGWRIPFLLGALLAAGMIPLRRFMVESPAMEVIHEAQDEPDAVTPLRYALSEQRLPILVSFLISTVGSATYFLTITYLPTYIETVQSADSQSALNLGTIAALSAIIATPFIGLLSDLIGRRWAFILTLVAVVTLALPGYSLLASPNTAVLAGAVAFLAIPAAAWSAIAASAVPEQFTVRGRYSGMALGYNLATVIFGGLTPAIVAWLTKSTGDALTPAYYATAIALTAGIPAIWLMIDQVKEPQNPKHKYQL</sequence>
<feature type="transmembrane region" description="Helical" evidence="9">
    <location>
        <begin position="50"/>
        <end position="71"/>
    </location>
</feature>
<evidence type="ECO:0000313" key="12">
    <source>
        <dbReference type="Proteomes" id="UP000186785"/>
    </source>
</evidence>
<keyword evidence="5 9" id="KW-0812">Transmembrane</keyword>
<evidence type="ECO:0000256" key="9">
    <source>
        <dbReference type="SAM" id="Phobius"/>
    </source>
</evidence>
<evidence type="ECO:0000256" key="7">
    <source>
        <dbReference type="ARBA" id="ARBA00022989"/>
    </source>
</evidence>
<dbReference type="InterPro" id="IPR051084">
    <property type="entry name" value="H+-coupled_symporters"/>
</dbReference>
<evidence type="ECO:0000256" key="5">
    <source>
        <dbReference type="ARBA" id="ARBA00022692"/>
    </source>
</evidence>
<dbReference type="EMBL" id="MQSV01000001">
    <property type="protein sequence ID" value="OKL49786.1"/>
    <property type="molecule type" value="Genomic_DNA"/>
</dbReference>
<name>A0A1Q5PQH6_9ACTO</name>
<feature type="transmembrane region" description="Helical" evidence="9">
    <location>
        <begin position="149"/>
        <end position="171"/>
    </location>
</feature>
<gene>
    <name evidence="11" type="ORF">BSR29_02225</name>
</gene>
<evidence type="ECO:0000256" key="8">
    <source>
        <dbReference type="ARBA" id="ARBA00023136"/>
    </source>
</evidence>
<evidence type="ECO:0000256" key="3">
    <source>
        <dbReference type="ARBA" id="ARBA00022448"/>
    </source>
</evidence>
<feature type="transmembrane region" description="Helical" evidence="9">
    <location>
        <begin position="183"/>
        <end position="202"/>
    </location>
</feature>
<dbReference type="PROSITE" id="PS00217">
    <property type="entry name" value="SUGAR_TRANSPORT_2"/>
    <property type="match status" value="1"/>
</dbReference>
<dbReference type="Proteomes" id="UP000186785">
    <property type="component" value="Unassembled WGS sequence"/>
</dbReference>
<keyword evidence="12" id="KW-1185">Reference proteome</keyword>
<evidence type="ECO:0000256" key="2">
    <source>
        <dbReference type="ARBA" id="ARBA00008240"/>
    </source>
</evidence>
<feature type="transmembrane region" description="Helical" evidence="9">
    <location>
        <begin position="330"/>
        <end position="354"/>
    </location>
</feature>
<keyword evidence="3" id="KW-0813">Transport</keyword>
<dbReference type="InterPro" id="IPR011701">
    <property type="entry name" value="MFS"/>
</dbReference>
<evidence type="ECO:0000256" key="4">
    <source>
        <dbReference type="ARBA" id="ARBA00022475"/>
    </source>
</evidence>
<dbReference type="PANTHER" id="PTHR43528:SF1">
    <property type="entry name" value="ALPHA-KETOGLUTARATE PERMEASE"/>
    <property type="match status" value="1"/>
</dbReference>
<keyword evidence="7 9" id="KW-1133">Transmembrane helix</keyword>
<evidence type="ECO:0000256" key="1">
    <source>
        <dbReference type="ARBA" id="ARBA00004651"/>
    </source>
</evidence>
<feature type="transmembrane region" description="Helical" evidence="9">
    <location>
        <begin position="304"/>
        <end position="324"/>
    </location>
</feature>
<dbReference type="InterPro" id="IPR005829">
    <property type="entry name" value="Sugar_transporter_CS"/>
</dbReference>
<protein>
    <submittedName>
        <fullName evidence="11">MFS transporter</fullName>
    </submittedName>
</protein>
<accession>A0A1Q5PQH6</accession>
<feature type="transmembrane region" description="Helical" evidence="9">
    <location>
        <begin position="275"/>
        <end position="297"/>
    </location>
</feature>
<evidence type="ECO:0000313" key="11">
    <source>
        <dbReference type="EMBL" id="OKL49786.1"/>
    </source>
</evidence>
<dbReference type="Gene3D" id="1.20.1250.20">
    <property type="entry name" value="MFS general substrate transporter like domains"/>
    <property type="match status" value="2"/>
</dbReference>
<keyword evidence="6" id="KW-0769">Symport</keyword>
<dbReference type="OrthoDB" id="8953821at2"/>
<evidence type="ECO:0000259" key="10">
    <source>
        <dbReference type="PROSITE" id="PS50850"/>
    </source>
</evidence>